<dbReference type="AlphaFoldDB" id="D3F7W4"/>
<protein>
    <recommendedName>
        <fullName evidence="3">Neutral/alkaline non-lysosomal ceramidase N-terminal domain-containing protein</fullName>
    </recommendedName>
</protein>
<accession>D3F7W4</accession>
<sequence>MLSVGFAQEDITPALGRPVAGTGDERPANTVELPLHARAMTLDDGERRVALVALDVLFLNADTVAEIRETVAESTGIAPQDTLVACTHTHYAPRTTALHDHEPDHDYLDRIRSAVARTIAVALDRQRAARLNFASVSAPGWTFNRRPIYRSGQVGTQGPAHGPDFVALEGPVDDELQLLLASAVDDGRPLGGIVNFACHATVRPDGPPKVSADYPGRLTEQLAARLGGGVFLYTAGACGDLWSFDLTRRTPRFEDSTTHLHAMGDALAEAAIEALPRATPLDVPRIRSARRVVRLAQRRPTRRQLELARWYLEQAPDDVDLAALTQEAYGHAHTFYEPTVFHAAWFARETIGMWEWQRRVGTRALVEDLEVHALALGDLAIAAYPVELFAELGIATKRRSAFPHTMVATLANGWHGYAPTVTAFERGGYEPRLGQQSRLEEQAGPKLVEAAGVLLSELSRR</sequence>
<evidence type="ECO:0008006" key="3">
    <source>
        <dbReference type="Google" id="ProtNLM"/>
    </source>
</evidence>
<dbReference type="eggNOG" id="COG3356">
    <property type="taxonomic scope" value="Bacteria"/>
</dbReference>
<dbReference type="OrthoDB" id="622550at2"/>
<name>D3F7W4_CONWI</name>
<organism evidence="1 2">
    <name type="scientific">Conexibacter woesei (strain DSM 14684 / CCUG 47730 / CIP 108061 / JCM 11494 / NBRC 100937 / ID131577)</name>
    <dbReference type="NCBI Taxonomy" id="469383"/>
    <lineage>
        <taxon>Bacteria</taxon>
        <taxon>Bacillati</taxon>
        <taxon>Actinomycetota</taxon>
        <taxon>Thermoleophilia</taxon>
        <taxon>Solirubrobacterales</taxon>
        <taxon>Conexibacteraceae</taxon>
        <taxon>Conexibacter</taxon>
    </lineage>
</organism>
<dbReference type="EMBL" id="CP001854">
    <property type="protein sequence ID" value="ADB52858.1"/>
    <property type="molecule type" value="Genomic_DNA"/>
</dbReference>
<gene>
    <name evidence="1" type="ordered locus">Cwoe_4444</name>
</gene>
<proteinExistence type="predicted"/>
<keyword evidence="2" id="KW-1185">Reference proteome</keyword>
<dbReference type="HOGENOM" id="CLU_030011_4_0_11"/>
<dbReference type="STRING" id="469383.Cwoe_4444"/>
<dbReference type="RefSeq" id="WP_012935909.1">
    <property type="nucleotide sequence ID" value="NC_013739.1"/>
</dbReference>
<reference evidence="1 2" key="1">
    <citation type="journal article" date="2010" name="Stand. Genomic Sci.">
        <title>Complete genome sequence of Conexibacter woesei type strain (ID131577).</title>
        <authorList>
            <person name="Pukall R."/>
            <person name="Lapidus A."/>
            <person name="Glavina Del Rio T."/>
            <person name="Copeland A."/>
            <person name="Tice H."/>
            <person name="Cheng J.-F."/>
            <person name="Lucas S."/>
            <person name="Chen F."/>
            <person name="Nolan M."/>
            <person name="Bruce D."/>
            <person name="Goodwin L."/>
            <person name="Pitluck S."/>
            <person name="Mavromatis K."/>
            <person name="Ivanova N."/>
            <person name="Ovchinnikova G."/>
            <person name="Pati A."/>
            <person name="Chen A."/>
            <person name="Palaniappan K."/>
            <person name="Land M."/>
            <person name="Hauser L."/>
            <person name="Chang Y.-J."/>
            <person name="Jeffries C.D."/>
            <person name="Chain P."/>
            <person name="Meincke L."/>
            <person name="Sims D."/>
            <person name="Brettin T."/>
            <person name="Detter J.C."/>
            <person name="Rohde M."/>
            <person name="Goeker M."/>
            <person name="Bristow J."/>
            <person name="Eisen J.A."/>
            <person name="Markowitz V."/>
            <person name="Kyrpides N.C."/>
            <person name="Klenk H.-P."/>
            <person name="Hugenholtz P."/>
        </authorList>
    </citation>
    <scope>NUCLEOTIDE SEQUENCE [LARGE SCALE GENOMIC DNA]</scope>
    <source>
        <strain evidence="2">DSM 14684 / CIP 108061 / JCM 11494 / NBRC 100937 / ID131577</strain>
    </source>
</reference>
<dbReference type="KEGG" id="cwo:Cwoe_4444"/>
<dbReference type="Proteomes" id="UP000008229">
    <property type="component" value="Chromosome"/>
</dbReference>
<evidence type="ECO:0000313" key="1">
    <source>
        <dbReference type="EMBL" id="ADB52858.1"/>
    </source>
</evidence>
<evidence type="ECO:0000313" key="2">
    <source>
        <dbReference type="Proteomes" id="UP000008229"/>
    </source>
</evidence>
<reference evidence="2" key="2">
    <citation type="submission" date="2010-01" db="EMBL/GenBank/DDBJ databases">
        <title>The complete genome of Conexibacter woesei DSM 14684.</title>
        <authorList>
            <consortium name="US DOE Joint Genome Institute (JGI-PGF)"/>
            <person name="Lucas S."/>
            <person name="Copeland A."/>
            <person name="Lapidus A."/>
            <person name="Glavina del Rio T."/>
            <person name="Dalin E."/>
            <person name="Tice H."/>
            <person name="Bruce D."/>
            <person name="Goodwin L."/>
            <person name="Pitluck S."/>
            <person name="Kyrpides N."/>
            <person name="Mavromatis K."/>
            <person name="Ivanova N."/>
            <person name="Mikhailova N."/>
            <person name="Chertkov O."/>
            <person name="Brettin T."/>
            <person name="Detter J.C."/>
            <person name="Han C."/>
            <person name="Larimer F."/>
            <person name="Land M."/>
            <person name="Hauser L."/>
            <person name="Markowitz V."/>
            <person name="Cheng J.-F."/>
            <person name="Hugenholtz P."/>
            <person name="Woyke T."/>
            <person name="Wu D."/>
            <person name="Pukall R."/>
            <person name="Steenblock K."/>
            <person name="Schneider S."/>
            <person name="Klenk H.-P."/>
            <person name="Eisen J.A."/>
        </authorList>
    </citation>
    <scope>NUCLEOTIDE SEQUENCE [LARGE SCALE GENOMIC DNA]</scope>
    <source>
        <strain evidence="2">DSM 14684 / CIP 108061 / JCM 11494 / NBRC 100937 / ID131577</strain>
    </source>
</reference>